<gene>
    <name evidence="1" type="ORF">FD12_GL001138</name>
</gene>
<keyword evidence="2" id="KW-1185">Reference proteome</keyword>
<sequence length="57" mass="6407">MTSENYLRDSIEKAANHEVAFIDFLDTPEAMAAKKEAKAGDGKTYDSLEDLWRDLNA</sequence>
<dbReference type="EMBL" id="AZEI01000083">
    <property type="protein sequence ID" value="KRL14815.1"/>
    <property type="molecule type" value="Genomic_DNA"/>
</dbReference>
<proteinExistence type="predicted"/>
<dbReference type="Proteomes" id="UP000051977">
    <property type="component" value="Unassembled WGS sequence"/>
</dbReference>
<organism evidence="1 2">
    <name type="scientific">Lentilactobacillus rapi DSM 19907 = JCM 15042</name>
    <dbReference type="NCBI Taxonomy" id="1423795"/>
    <lineage>
        <taxon>Bacteria</taxon>
        <taxon>Bacillati</taxon>
        <taxon>Bacillota</taxon>
        <taxon>Bacilli</taxon>
        <taxon>Lactobacillales</taxon>
        <taxon>Lactobacillaceae</taxon>
        <taxon>Lentilactobacillus</taxon>
    </lineage>
</organism>
<reference evidence="1 2" key="1">
    <citation type="journal article" date="2015" name="Genome Announc.">
        <title>Expanding the biotechnology potential of lactobacilli through comparative genomics of 213 strains and associated genera.</title>
        <authorList>
            <person name="Sun Z."/>
            <person name="Harris H.M."/>
            <person name="McCann A."/>
            <person name="Guo C."/>
            <person name="Argimon S."/>
            <person name="Zhang W."/>
            <person name="Yang X."/>
            <person name="Jeffery I.B."/>
            <person name="Cooney J.C."/>
            <person name="Kagawa T.F."/>
            <person name="Liu W."/>
            <person name="Song Y."/>
            <person name="Salvetti E."/>
            <person name="Wrobel A."/>
            <person name="Rasinkangas P."/>
            <person name="Parkhill J."/>
            <person name="Rea M.C."/>
            <person name="O'Sullivan O."/>
            <person name="Ritari J."/>
            <person name="Douillard F.P."/>
            <person name="Paul Ross R."/>
            <person name="Yang R."/>
            <person name="Briner A.E."/>
            <person name="Felis G.E."/>
            <person name="de Vos W.M."/>
            <person name="Barrangou R."/>
            <person name="Klaenhammer T.R."/>
            <person name="Caufield P.W."/>
            <person name="Cui Y."/>
            <person name="Zhang H."/>
            <person name="O'Toole P.W."/>
        </authorList>
    </citation>
    <scope>NUCLEOTIDE SEQUENCE [LARGE SCALE GENOMIC DNA]</scope>
    <source>
        <strain evidence="1 2">DSM 19907</strain>
    </source>
</reference>
<evidence type="ECO:0000313" key="1">
    <source>
        <dbReference type="EMBL" id="KRL14815.1"/>
    </source>
</evidence>
<comment type="caution">
    <text evidence="1">The sequence shown here is derived from an EMBL/GenBank/DDBJ whole genome shotgun (WGS) entry which is preliminary data.</text>
</comment>
<evidence type="ECO:0000313" key="2">
    <source>
        <dbReference type="Proteomes" id="UP000051977"/>
    </source>
</evidence>
<accession>A0ABR5PAE8</accession>
<name>A0ABR5PAE8_9LACO</name>
<protein>
    <submittedName>
        <fullName evidence="1">Uncharacterized protein</fullName>
    </submittedName>
</protein>